<dbReference type="HOGENOM" id="CLU_614343_0_0_1"/>
<keyword evidence="1" id="KW-1133">Transmembrane helix</keyword>
<sequence length="446" mass="51091">MAAIQRFVKPHDFIWECAYMRLYGKPSVKMWEPKIRVKQNTTGLMNLKGICIGGKIKVNKTEERIDKFIRVPSNESVCVMFRPYFTERNPLDDWVTNGQKYLIEPMIPVTSDPPVTGRSNHTSTLHQSESQNSNHTVYIGLMVTVVILFLLALVFFIIFMRKRNCTKKHFKFFQKICQGQEEEETDMMRNQVHDNNSVIITPILLQQPELVKNMVEAHLKLLEKQDGIKANPTPFLCDEKSAKVQDLPEVSIWIDEQINLALQHDNHYFIIYASENMKITFTEPDMFHENLADQICVRFIKKLTAQNFGKKVVGVCFGNPEDYSCLPFTKFHKMFSAVKQDRDGSCCSPVSFSGTINLIKHLLSSQTEYSFNSEETHQLRSIFLQSQCLPRSFDALTTGYESDSESSPFIQDNATFVGPDSIAGSQSDFNAEINGFNKRAGWPDLC</sequence>
<evidence type="ECO:0000313" key="2">
    <source>
        <dbReference type="EMBL" id="ESP01008.1"/>
    </source>
</evidence>
<dbReference type="EMBL" id="KB200576">
    <property type="protein sequence ID" value="ESP01008.1"/>
    <property type="molecule type" value="Genomic_DNA"/>
</dbReference>
<gene>
    <name evidence="2" type="ORF">LOTGIDRAFT_172847</name>
</gene>
<dbReference type="RefSeq" id="XP_009048273.1">
    <property type="nucleotide sequence ID" value="XM_009050025.1"/>
</dbReference>
<dbReference type="OrthoDB" id="6110710at2759"/>
<dbReference type="CTD" id="20242204"/>
<dbReference type="Proteomes" id="UP000030746">
    <property type="component" value="Unassembled WGS sequence"/>
</dbReference>
<organism evidence="2 3">
    <name type="scientific">Lottia gigantea</name>
    <name type="common">Giant owl limpet</name>
    <dbReference type="NCBI Taxonomy" id="225164"/>
    <lineage>
        <taxon>Eukaryota</taxon>
        <taxon>Metazoa</taxon>
        <taxon>Spiralia</taxon>
        <taxon>Lophotrochozoa</taxon>
        <taxon>Mollusca</taxon>
        <taxon>Gastropoda</taxon>
        <taxon>Patellogastropoda</taxon>
        <taxon>Lottioidea</taxon>
        <taxon>Lottiidae</taxon>
        <taxon>Lottia</taxon>
    </lineage>
</organism>
<dbReference type="AlphaFoldDB" id="V4AUL3"/>
<dbReference type="KEGG" id="lgi:LOTGIDRAFT_172847"/>
<proteinExistence type="predicted"/>
<name>V4AUL3_LOTGI</name>
<dbReference type="GeneID" id="20242204"/>
<protein>
    <submittedName>
        <fullName evidence="2">Uncharacterized protein</fullName>
    </submittedName>
</protein>
<evidence type="ECO:0000256" key="1">
    <source>
        <dbReference type="SAM" id="Phobius"/>
    </source>
</evidence>
<evidence type="ECO:0000313" key="3">
    <source>
        <dbReference type="Proteomes" id="UP000030746"/>
    </source>
</evidence>
<keyword evidence="1" id="KW-0812">Transmembrane</keyword>
<reference evidence="2 3" key="1">
    <citation type="journal article" date="2013" name="Nature">
        <title>Insights into bilaterian evolution from three spiralian genomes.</title>
        <authorList>
            <person name="Simakov O."/>
            <person name="Marletaz F."/>
            <person name="Cho S.J."/>
            <person name="Edsinger-Gonzales E."/>
            <person name="Havlak P."/>
            <person name="Hellsten U."/>
            <person name="Kuo D.H."/>
            <person name="Larsson T."/>
            <person name="Lv J."/>
            <person name="Arendt D."/>
            <person name="Savage R."/>
            <person name="Osoegawa K."/>
            <person name="de Jong P."/>
            <person name="Grimwood J."/>
            <person name="Chapman J.A."/>
            <person name="Shapiro H."/>
            <person name="Aerts A."/>
            <person name="Otillar R.P."/>
            <person name="Terry A.Y."/>
            <person name="Boore J.L."/>
            <person name="Grigoriev I.V."/>
            <person name="Lindberg D.R."/>
            <person name="Seaver E.C."/>
            <person name="Weisblat D.A."/>
            <person name="Putnam N.H."/>
            <person name="Rokhsar D.S."/>
        </authorList>
    </citation>
    <scope>NUCLEOTIDE SEQUENCE [LARGE SCALE GENOMIC DNA]</scope>
</reference>
<keyword evidence="3" id="KW-1185">Reference proteome</keyword>
<accession>V4AUL3</accession>
<feature type="transmembrane region" description="Helical" evidence="1">
    <location>
        <begin position="137"/>
        <end position="159"/>
    </location>
</feature>
<keyword evidence="1" id="KW-0472">Membrane</keyword>